<sequence>MKQQQQKPLSKLKFLVYCTNLIGIFTAARESQQIESERRIEDCYYPIYHVEYRDDSNEMHPEPQKTVDFFIERVVCEDANTFRFFSETCQAIFLERTYSPRRK</sequence>
<evidence type="ECO:0000313" key="2">
    <source>
        <dbReference type="Proteomes" id="UP000204242"/>
    </source>
</evidence>
<reference evidence="1 2" key="1">
    <citation type="journal article" date="2007" name="Virology">
        <title>Shared and species-specific features among ichnovirus genomes.</title>
        <authorList>
            <person name="Tanaka K."/>
            <person name="Lapointe R."/>
            <person name="Barney W.E."/>
            <person name="Makkay A.M."/>
            <person name="Stoltz D."/>
            <person name="Cusson M."/>
            <person name="Webb B.A."/>
        </authorList>
    </citation>
    <scope>NUCLEOTIDE SEQUENCE [LARGE SCALE GENOMIC DNA]</scope>
</reference>
<dbReference type="KEGG" id="vg:5076404"/>
<dbReference type="Proteomes" id="UP000204242">
    <property type="component" value="Genome"/>
</dbReference>
<dbReference type="GeneID" id="5076404"/>
<dbReference type="RefSeq" id="YP_001031355.1">
    <property type="nucleotide sequence ID" value="NC_008998.1"/>
</dbReference>
<proteinExistence type="predicted"/>
<evidence type="ECO:0000313" key="1">
    <source>
        <dbReference type="EMBL" id="BAF45764.1"/>
    </source>
</evidence>
<dbReference type="EMBL" id="AB291209">
    <property type="protein sequence ID" value="BAF45764.1"/>
    <property type="molecule type" value="Genomic_DNA"/>
</dbReference>
<protein>
    <submittedName>
        <fullName evidence="1">G1.3</fullName>
    </submittedName>
</protein>
<name>A2Q0P9_9VIRU</name>
<organism evidence="1 2">
    <name type="scientific">Ichnoviriform fugitivi</name>
    <dbReference type="NCBI Taxonomy" id="265522"/>
    <lineage>
        <taxon>Viruses</taxon>
        <taxon>Viruses incertae sedis</taxon>
        <taxon>Polydnaviriformidae</taxon>
        <taxon>Ichnoviriform</taxon>
    </lineage>
</organism>
<accession>A2Q0P9</accession>